<evidence type="ECO:0000313" key="2">
    <source>
        <dbReference type="Proteomes" id="UP001175211"/>
    </source>
</evidence>
<protein>
    <submittedName>
        <fullName evidence="1">Uncharacterized protein</fullName>
    </submittedName>
</protein>
<comment type="caution">
    <text evidence="1">The sequence shown here is derived from an EMBL/GenBank/DDBJ whole genome shotgun (WGS) entry which is preliminary data.</text>
</comment>
<sequence>MLRAYTFLTAGVFMPGGRASPFGTLHTVLATLRRTPVPRTAYVQFFGLRLTLVIRYEQMTAEIKTTYPIQTYLSSFPDGRDCPFIHLYRTPRCQLNMEWYPRMKAWIQSYSGQGSTSSIAGSCPITQKVFAGKRPRIFRFSQRRSSSSQSLIGFRRPVCGPKERTQAFCEATRCVRT</sequence>
<dbReference type="AlphaFoldDB" id="A0AA39U993"/>
<organism evidence="1 2">
    <name type="scientific">Armillaria tabescens</name>
    <name type="common">Ringless honey mushroom</name>
    <name type="synonym">Agaricus tabescens</name>
    <dbReference type="NCBI Taxonomy" id="1929756"/>
    <lineage>
        <taxon>Eukaryota</taxon>
        <taxon>Fungi</taxon>
        <taxon>Dikarya</taxon>
        <taxon>Basidiomycota</taxon>
        <taxon>Agaricomycotina</taxon>
        <taxon>Agaricomycetes</taxon>
        <taxon>Agaricomycetidae</taxon>
        <taxon>Agaricales</taxon>
        <taxon>Marasmiineae</taxon>
        <taxon>Physalacriaceae</taxon>
        <taxon>Desarmillaria</taxon>
    </lineage>
</organism>
<keyword evidence="2" id="KW-1185">Reference proteome</keyword>
<gene>
    <name evidence="1" type="ORF">EV420DRAFT_106506</name>
</gene>
<dbReference type="Proteomes" id="UP001175211">
    <property type="component" value="Unassembled WGS sequence"/>
</dbReference>
<accession>A0AA39U993</accession>
<dbReference type="GeneID" id="85349151"/>
<proteinExistence type="predicted"/>
<dbReference type="RefSeq" id="XP_060340118.1">
    <property type="nucleotide sequence ID" value="XM_060465603.1"/>
</dbReference>
<name>A0AA39U993_ARMTA</name>
<evidence type="ECO:0000313" key="1">
    <source>
        <dbReference type="EMBL" id="KAK0470325.1"/>
    </source>
</evidence>
<dbReference type="EMBL" id="JAUEPS010000001">
    <property type="protein sequence ID" value="KAK0470325.1"/>
    <property type="molecule type" value="Genomic_DNA"/>
</dbReference>
<reference evidence="1" key="1">
    <citation type="submission" date="2023-06" db="EMBL/GenBank/DDBJ databases">
        <authorList>
            <consortium name="Lawrence Berkeley National Laboratory"/>
            <person name="Ahrendt S."/>
            <person name="Sahu N."/>
            <person name="Indic B."/>
            <person name="Wong-Bajracharya J."/>
            <person name="Merenyi Z."/>
            <person name="Ke H.-M."/>
            <person name="Monk M."/>
            <person name="Kocsube S."/>
            <person name="Drula E."/>
            <person name="Lipzen A."/>
            <person name="Balint B."/>
            <person name="Henrissat B."/>
            <person name="Andreopoulos B."/>
            <person name="Martin F.M."/>
            <person name="Harder C.B."/>
            <person name="Rigling D."/>
            <person name="Ford K.L."/>
            <person name="Foster G.D."/>
            <person name="Pangilinan J."/>
            <person name="Papanicolaou A."/>
            <person name="Barry K."/>
            <person name="LaButti K."/>
            <person name="Viragh M."/>
            <person name="Koriabine M."/>
            <person name="Yan M."/>
            <person name="Riley R."/>
            <person name="Champramary S."/>
            <person name="Plett K.L."/>
            <person name="Tsai I.J."/>
            <person name="Slot J."/>
            <person name="Sipos G."/>
            <person name="Plett J."/>
            <person name="Nagy L.G."/>
            <person name="Grigoriev I.V."/>
        </authorList>
    </citation>
    <scope>NUCLEOTIDE SEQUENCE</scope>
    <source>
        <strain evidence="1">CCBAS 213</strain>
    </source>
</reference>